<dbReference type="EMBL" id="JACEEZ010020184">
    <property type="protein sequence ID" value="KAG0714851.1"/>
    <property type="molecule type" value="Genomic_DNA"/>
</dbReference>
<gene>
    <name evidence="1" type="ORF">GWK47_001431</name>
</gene>
<dbReference type="PANTHER" id="PTHR46068:SF1">
    <property type="entry name" value="TRANSPOSASE IS30-LIKE HTH DOMAIN-CONTAINING PROTEIN"/>
    <property type="match status" value="1"/>
</dbReference>
<proteinExistence type="predicted"/>
<dbReference type="Proteomes" id="UP000770661">
    <property type="component" value="Unassembled WGS sequence"/>
</dbReference>
<reference evidence="1" key="1">
    <citation type="submission" date="2020-07" db="EMBL/GenBank/DDBJ databases">
        <title>The High-quality genome of the commercially important snow crab, Chionoecetes opilio.</title>
        <authorList>
            <person name="Jeong J.-H."/>
            <person name="Ryu S."/>
        </authorList>
    </citation>
    <scope>NUCLEOTIDE SEQUENCE</scope>
    <source>
        <strain evidence="1">MADBK_172401_WGS</strain>
        <tissue evidence="1">Digestive gland</tissue>
    </source>
</reference>
<protein>
    <recommendedName>
        <fullName evidence="3">Transposase</fullName>
    </recommendedName>
</protein>
<evidence type="ECO:0000313" key="2">
    <source>
        <dbReference type="Proteomes" id="UP000770661"/>
    </source>
</evidence>
<dbReference type="OrthoDB" id="7787442at2759"/>
<dbReference type="InterPro" id="IPR036388">
    <property type="entry name" value="WH-like_DNA-bd_sf"/>
</dbReference>
<name>A0A8J4Y187_CHIOP</name>
<evidence type="ECO:0008006" key="3">
    <source>
        <dbReference type="Google" id="ProtNLM"/>
    </source>
</evidence>
<sequence>MESFTFPHLWKRHAVLMLISAGHSSSKISELLKVTEQFVRTVRRELISSDYDYEGVAERKHHSRRSDTIRDAEFVTKLQAMVDEDPSQSMRSIARELHVSEGTVRKCAQEDIRYKSYKMRKGQLLSAKMQENRFKKSKKMLNKLKHPLEKDMLWFFSDEKNFCQDQTHNSQNNRWLAVCPRMCQGSCKPSFLQLSWCLG</sequence>
<organism evidence="1 2">
    <name type="scientific">Chionoecetes opilio</name>
    <name type="common">Atlantic snow crab</name>
    <name type="synonym">Cancer opilio</name>
    <dbReference type="NCBI Taxonomy" id="41210"/>
    <lineage>
        <taxon>Eukaryota</taxon>
        <taxon>Metazoa</taxon>
        <taxon>Ecdysozoa</taxon>
        <taxon>Arthropoda</taxon>
        <taxon>Crustacea</taxon>
        <taxon>Multicrustacea</taxon>
        <taxon>Malacostraca</taxon>
        <taxon>Eumalacostraca</taxon>
        <taxon>Eucarida</taxon>
        <taxon>Decapoda</taxon>
        <taxon>Pleocyemata</taxon>
        <taxon>Brachyura</taxon>
        <taxon>Eubrachyura</taxon>
        <taxon>Majoidea</taxon>
        <taxon>Majidae</taxon>
        <taxon>Chionoecetes</taxon>
    </lineage>
</organism>
<keyword evidence="2" id="KW-1185">Reference proteome</keyword>
<dbReference type="Gene3D" id="1.10.10.10">
    <property type="entry name" value="Winged helix-like DNA-binding domain superfamily/Winged helix DNA-binding domain"/>
    <property type="match status" value="1"/>
</dbReference>
<dbReference type="AlphaFoldDB" id="A0A8J4Y187"/>
<comment type="caution">
    <text evidence="1">The sequence shown here is derived from an EMBL/GenBank/DDBJ whole genome shotgun (WGS) entry which is preliminary data.</text>
</comment>
<accession>A0A8J4Y187</accession>
<dbReference type="PANTHER" id="PTHR46068">
    <property type="entry name" value="PROTEIN CBG27172"/>
    <property type="match status" value="1"/>
</dbReference>
<evidence type="ECO:0000313" key="1">
    <source>
        <dbReference type="EMBL" id="KAG0714851.1"/>
    </source>
</evidence>